<name>A0A1W1IAH0_9BACT</name>
<dbReference type="STRING" id="1325564.NSJP_3702"/>
<proteinExistence type="predicted"/>
<dbReference type="KEGG" id="nja:NSJP_3702"/>
<evidence type="ECO:0000313" key="1">
    <source>
        <dbReference type="EMBL" id="SLM49869.1"/>
    </source>
</evidence>
<dbReference type="AlphaFoldDB" id="A0A1W1IAH0"/>
<evidence type="ECO:0000313" key="2">
    <source>
        <dbReference type="Proteomes" id="UP000192042"/>
    </source>
</evidence>
<accession>A0A1W1IAH0</accession>
<dbReference type="EMBL" id="LT828648">
    <property type="protein sequence ID" value="SLM49869.1"/>
    <property type="molecule type" value="Genomic_DNA"/>
</dbReference>
<reference evidence="1 2" key="1">
    <citation type="submission" date="2017-03" db="EMBL/GenBank/DDBJ databases">
        <authorList>
            <person name="Afonso C.L."/>
            <person name="Miller P.J."/>
            <person name="Scott M.A."/>
            <person name="Spackman E."/>
            <person name="Goraichik I."/>
            <person name="Dimitrov K.M."/>
            <person name="Suarez D.L."/>
            <person name="Swayne D.E."/>
        </authorList>
    </citation>
    <scope>NUCLEOTIDE SEQUENCE [LARGE SCALE GENOMIC DNA]</scope>
    <source>
        <strain evidence="1">Genome sequencing of Nitrospira japonica strain NJ11</strain>
    </source>
</reference>
<sequence length="138" mass="15531">MTHQCMSSKINAHTMARLVSCLWLGLGLLLTGCESERSRLMTEKYPTYPDDIKRAIDRGYPVRGMNHDQIYLAFGEPICKKAIEHKGRPVEVWLYPPGGRDPCLTAEFRVYFENGAVSDWAKMTEASRFADPPGGLPP</sequence>
<dbReference type="Proteomes" id="UP000192042">
    <property type="component" value="Chromosome I"/>
</dbReference>
<keyword evidence="2" id="KW-1185">Reference proteome</keyword>
<organism evidence="1 2">
    <name type="scientific">Nitrospira japonica</name>
    <dbReference type="NCBI Taxonomy" id="1325564"/>
    <lineage>
        <taxon>Bacteria</taxon>
        <taxon>Pseudomonadati</taxon>
        <taxon>Nitrospirota</taxon>
        <taxon>Nitrospiria</taxon>
        <taxon>Nitrospirales</taxon>
        <taxon>Nitrospiraceae</taxon>
        <taxon>Nitrospira</taxon>
    </lineage>
</organism>
<protein>
    <submittedName>
        <fullName evidence="1">Uncharacterized protein</fullName>
    </submittedName>
</protein>
<gene>
    <name evidence="1" type="ORF">NSJP_3702</name>
</gene>